<feature type="non-terminal residue" evidence="1">
    <location>
        <position position="62"/>
    </location>
</feature>
<comment type="caution">
    <text evidence="1">The sequence shown here is derived from an EMBL/GenBank/DDBJ whole genome shotgun (WGS) entry which is preliminary data.</text>
</comment>
<sequence length="62" mass="7307">ARNAFNKIKDINDLTPEKINIIAKEIKLENEIYEIRKIMDQPLTNLELQWLCIIIGRSLKIN</sequence>
<gene>
    <name evidence="1" type="ORF">SPELUC_LOCUS12643</name>
</gene>
<keyword evidence="2" id="KW-1185">Reference proteome</keyword>
<proteinExistence type="predicted"/>
<reference evidence="1" key="1">
    <citation type="submission" date="2021-06" db="EMBL/GenBank/DDBJ databases">
        <authorList>
            <person name="Kallberg Y."/>
            <person name="Tangrot J."/>
            <person name="Rosling A."/>
        </authorList>
    </citation>
    <scope>NUCLEOTIDE SEQUENCE</scope>
    <source>
        <strain evidence="1">28 12/20/2015</strain>
    </source>
</reference>
<protein>
    <submittedName>
        <fullName evidence="1">4687_t:CDS:1</fullName>
    </submittedName>
</protein>
<feature type="non-terminal residue" evidence="1">
    <location>
        <position position="1"/>
    </location>
</feature>
<dbReference type="Proteomes" id="UP000789366">
    <property type="component" value="Unassembled WGS sequence"/>
</dbReference>
<evidence type="ECO:0000313" key="1">
    <source>
        <dbReference type="EMBL" id="CAG8724208.1"/>
    </source>
</evidence>
<organism evidence="1 2">
    <name type="scientific">Cetraspora pellucida</name>
    <dbReference type="NCBI Taxonomy" id="1433469"/>
    <lineage>
        <taxon>Eukaryota</taxon>
        <taxon>Fungi</taxon>
        <taxon>Fungi incertae sedis</taxon>
        <taxon>Mucoromycota</taxon>
        <taxon>Glomeromycotina</taxon>
        <taxon>Glomeromycetes</taxon>
        <taxon>Diversisporales</taxon>
        <taxon>Gigasporaceae</taxon>
        <taxon>Cetraspora</taxon>
    </lineage>
</organism>
<evidence type="ECO:0000313" key="2">
    <source>
        <dbReference type="Proteomes" id="UP000789366"/>
    </source>
</evidence>
<dbReference type="EMBL" id="CAJVPW010030495">
    <property type="protein sequence ID" value="CAG8724208.1"/>
    <property type="molecule type" value="Genomic_DNA"/>
</dbReference>
<name>A0ACA9Q0J9_9GLOM</name>
<accession>A0ACA9Q0J9</accession>